<comment type="caution">
    <text evidence="9">The sequence shown here is derived from an EMBL/GenBank/DDBJ whole genome shotgun (WGS) entry which is preliminary data.</text>
</comment>
<dbReference type="SUPFAM" id="SSF50242">
    <property type="entry name" value="TIMP-like"/>
    <property type="match status" value="1"/>
</dbReference>
<feature type="domain" description="NTR" evidence="8">
    <location>
        <begin position="1"/>
        <end position="121"/>
    </location>
</feature>
<dbReference type="Gene3D" id="2.40.50.120">
    <property type="match status" value="1"/>
</dbReference>
<name>A0A443QPR1_9ACAR</name>
<keyword evidence="10" id="KW-1185">Reference proteome</keyword>
<keyword evidence="3" id="KW-0964">Secreted</keyword>
<evidence type="ECO:0000313" key="10">
    <source>
        <dbReference type="Proteomes" id="UP000285301"/>
    </source>
</evidence>
<organism evidence="9 10">
    <name type="scientific">Dinothrombium tinctorium</name>
    <dbReference type="NCBI Taxonomy" id="1965070"/>
    <lineage>
        <taxon>Eukaryota</taxon>
        <taxon>Metazoa</taxon>
        <taxon>Ecdysozoa</taxon>
        <taxon>Arthropoda</taxon>
        <taxon>Chelicerata</taxon>
        <taxon>Arachnida</taxon>
        <taxon>Acari</taxon>
        <taxon>Acariformes</taxon>
        <taxon>Trombidiformes</taxon>
        <taxon>Prostigmata</taxon>
        <taxon>Anystina</taxon>
        <taxon>Parasitengona</taxon>
        <taxon>Trombidioidea</taxon>
        <taxon>Trombidiidae</taxon>
        <taxon>Dinothrombium</taxon>
    </lineage>
</organism>
<dbReference type="AlphaFoldDB" id="A0A443QPR1"/>
<keyword evidence="4" id="KW-0483">Metalloprotease inhibitor</keyword>
<evidence type="ECO:0000256" key="3">
    <source>
        <dbReference type="ARBA" id="ARBA00022525"/>
    </source>
</evidence>
<dbReference type="GO" id="GO:0008191">
    <property type="term" value="F:metalloendopeptidase inhibitor activity"/>
    <property type="evidence" value="ECO:0007669"/>
    <property type="project" value="InterPro"/>
</dbReference>
<keyword evidence="7" id="KW-0481">Metalloenzyme inhibitor</keyword>
<dbReference type="GO" id="GO:0005615">
    <property type="term" value="C:extracellular space"/>
    <property type="evidence" value="ECO:0007669"/>
    <property type="project" value="TreeGrafter"/>
</dbReference>
<reference evidence="9 10" key="1">
    <citation type="journal article" date="2018" name="Gigascience">
        <title>Genomes of trombidid mites reveal novel predicted allergens and laterally-transferred genes associated with secondary metabolism.</title>
        <authorList>
            <person name="Dong X."/>
            <person name="Chaisiri K."/>
            <person name="Xia D."/>
            <person name="Armstrong S.D."/>
            <person name="Fang Y."/>
            <person name="Donnelly M.J."/>
            <person name="Kadowaki T."/>
            <person name="McGarry J.W."/>
            <person name="Darby A.C."/>
            <person name="Makepeace B.L."/>
        </authorList>
    </citation>
    <scope>NUCLEOTIDE SEQUENCE [LARGE SCALE GENOMIC DNA]</scope>
    <source>
        <strain evidence="9">UoL-WK</strain>
    </source>
</reference>
<dbReference type="GO" id="GO:0006508">
    <property type="term" value="P:proteolysis"/>
    <property type="evidence" value="ECO:0007669"/>
    <property type="project" value="UniProtKB-KW"/>
</dbReference>
<dbReference type="STRING" id="1965070.A0A443QPR1"/>
<dbReference type="GO" id="GO:0031012">
    <property type="term" value="C:extracellular matrix"/>
    <property type="evidence" value="ECO:0007669"/>
    <property type="project" value="TreeGrafter"/>
</dbReference>
<dbReference type="Gene3D" id="3.90.370.10">
    <property type="entry name" value="Tissue inhibitor of metalloproteinase-1. Chain B, domain 1"/>
    <property type="match status" value="1"/>
</dbReference>
<dbReference type="InterPro" id="IPR008993">
    <property type="entry name" value="TIMP-like_OB-fold"/>
</dbReference>
<dbReference type="OrthoDB" id="6041373at2759"/>
<dbReference type="Pfam" id="PF00965">
    <property type="entry name" value="TIMP"/>
    <property type="match status" value="1"/>
</dbReference>
<keyword evidence="9" id="KW-0482">Metalloprotease</keyword>
<keyword evidence="9" id="KW-0645">Protease</keyword>
<dbReference type="GO" id="GO:0051045">
    <property type="term" value="P:negative regulation of membrane protein ectodomain proteolysis"/>
    <property type="evidence" value="ECO:0007669"/>
    <property type="project" value="TreeGrafter"/>
</dbReference>
<dbReference type="InterPro" id="IPR001134">
    <property type="entry name" value="Netrin_domain"/>
</dbReference>
<evidence type="ECO:0000259" key="8">
    <source>
        <dbReference type="PROSITE" id="PS50189"/>
    </source>
</evidence>
<comment type="similarity">
    <text evidence="2">Belongs to the protease inhibitor I35 (TIMP) family.</text>
</comment>
<evidence type="ECO:0000256" key="6">
    <source>
        <dbReference type="ARBA" id="ARBA00023157"/>
    </source>
</evidence>
<dbReference type="SMART" id="SM00206">
    <property type="entry name" value="NTR"/>
    <property type="match status" value="1"/>
</dbReference>
<evidence type="ECO:0000256" key="2">
    <source>
        <dbReference type="ARBA" id="ARBA00011027"/>
    </source>
</evidence>
<sequence>MDYNVVSKRMQEVTFQIASLTLVNVRKAQKSDQSVIAYQIKIKKEFKMTVKAREALSNGLIWTSEDESLCGRKLQLNTRYLITGRLVGSKPWVSVCNFVEPWSALTYKQKKGFRRLYAFGCRCKVREPPSSTYFAYKHVQLQSQSPHRLAARPGYCHWETKWENKYDCQGLHSICTPVSIQAKRKQSSDANVKNAKSIVKAGAAKLKDHKSASIHLHECQWVQSEAYKECMRKREENRVDIDRQEP</sequence>
<dbReference type="EMBL" id="NCKU01005084">
    <property type="protein sequence ID" value="RWS05036.1"/>
    <property type="molecule type" value="Genomic_DNA"/>
</dbReference>
<dbReference type="PANTHER" id="PTHR11844:SF25">
    <property type="entry name" value="NTR DOMAIN-CONTAINING PROTEIN"/>
    <property type="match status" value="1"/>
</dbReference>
<keyword evidence="5" id="KW-0646">Protease inhibitor</keyword>
<dbReference type="GO" id="GO:0002020">
    <property type="term" value="F:protease binding"/>
    <property type="evidence" value="ECO:0007669"/>
    <property type="project" value="TreeGrafter"/>
</dbReference>
<gene>
    <name evidence="9" type="ORF">B4U79_07266</name>
</gene>
<dbReference type="Proteomes" id="UP000285301">
    <property type="component" value="Unassembled WGS sequence"/>
</dbReference>
<dbReference type="PROSITE" id="PS50189">
    <property type="entry name" value="NTR"/>
    <property type="match status" value="1"/>
</dbReference>
<evidence type="ECO:0000256" key="7">
    <source>
        <dbReference type="ARBA" id="ARBA00023215"/>
    </source>
</evidence>
<protein>
    <submittedName>
        <fullName evidence="9">Tissue inhibitor of metalloprotease-like protein</fullName>
    </submittedName>
</protein>
<evidence type="ECO:0000256" key="1">
    <source>
        <dbReference type="ARBA" id="ARBA00004613"/>
    </source>
</evidence>
<evidence type="ECO:0000256" key="5">
    <source>
        <dbReference type="ARBA" id="ARBA00022690"/>
    </source>
</evidence>
<evidence type="ECO:0000313" key="9">
    <source>
        <dbReference type="EMBL" id="RWS05036.1"/>
    </source>
</evidence>
<dbReference type="InterPro" id="IPR027465">
    <property type="entry name" value="TIMP_C"/>
</dbReference>
<keyword evidence="9" id="KW-0378">Hydrolase</keyword>
<dbReference type="InterPro" id="IPR001820">
    <property type="entry name" value="TIMP"/>
</dbReference>
<accession>A0A443QPR1</accession>
<keyword evidence="6" id="KW-1015">Disulfide bond</keyword>
<dbReference type="GO" id="GO:0008237">
    <property type="term" value="F:metallopeptidase activity"/>
    <property type="evidence" value="ECO:0007669"/>
    <property type="project" value="UniProtKB-KW"/>
</dbReference>
<comment type="subcellular location">
    <subcellularLocation>
        <location evidence="1">Secreted</location>
    </subcellularLocation>
</comment>
<evidence type="ECO:0000256" key="4">
    <source>
        <dbReference type="ARBA" id="ARBA00022608"/>
    </source>
</evidence>
<dbReference type="PANTHER" id="PTHR11844">
    <property type="entry name" value="METALLOPROTEASE INHIBITOR"/>
    <property type="match status" value="1"/>
</dbReference>
<proteinExistence type="inferred from homology"/>